<dbReference type="InParanoid" id="G4YM27"/>
<evidence type="ECO:0000256" key="1">
    <source>
        <dbReference type="SAM" id="MobiDB-lite"/>
    </source>
</evidence>
<dbReference type="Proteomes" id="UP000002640">
    <property type="component" value="Unassembled WGS sequence"/>
</dbReference>
<feature type="compositionally biased region" description="Basic and acidic residues" evidence="1">
    <location>
        <begin position="720"/>
        <end position="750"/>
    </location>
</feature>
<feature type="compositionally biased region" description="Polar residues" evidence="1">
    <location>
        <begin position="22"/>
        <end position="35"/>
    </location>
</feature>
<dbReference type="PANTHER" id="PTHR33223:SF6">
    <property type="entry name" value="CCHC-TYPE DOMAIN-CONTAINING PROTEIN"/>
    <property type="match status" value="1"/>
</dbReference>
<feature type="compositionally biased region" description="Acidic residues" evidence="1">
    <location>
        <begin position="357"/>
        <end position="376"/>
    </location>
</feature>
<feature type="compositionally biased region" description="Low complexity" evidence="1">
    <location>
        <begin position="684"/>
        <end position="695"/>
    </location>
</feature>
<dbReference type="AlphaFoldDB" id="G4YM27"/>
<feature type="region of interest" description="Disordered" evidence="1">
    <location>
        <begin position="253"/>
        <end position="377"/>
    </location>
</feature>
<protein>
    <recommendedName>
        <fullName evidence="2">Retrotransposon gag domain-containing protein</fullName>
    </recommendedName>
</protein>
<evidence type="ECO:0000313" key="4">
    <source>
        <dbReference type="Proteomes" id="UP000002640"/>
    </source>
</evidence>
<dbReference type="Pfam" id="PF03732">
    <property type="entry name" value="Retrotrans_gag"/>
    <property type="match status" value="1"/>
</dbReference>
<proteinExistence type="predicted"/>
<feature type="region of interest" description="Disordered" evidence="1">
    <location>
        <begin position="650"/>
        <end position="752"/>
    </location>
</feature>
<dbReference type="InterPro" id="IPR005162">
    <property type="entry name" value="Retrotrans_gag_dom"/>
</dbReference>
<dbReference type="PANTHER" id="PTHR33223">
    <property type="entry name" value="CCHC-TYPE DOMAIN-CONTAINING PROTEIN"/>
    <property type="match status" value="1"/>
</dbReference>
<dbReference type="KEGG" id="psoj:PHYSODRAFT_469811"/>
<organism evidence="3 4">
    <name type="scientific">Phytophthora sojae (strain P6497)</name>
    <name type="common">Soybean stem and root rot agent</name>
    <name type="synonym">Phytophthora megasperma f. sp. glycines</name>
    <dbReference type="NCBI Taxonomy" id="1094619"/>
    <lineage>
        <taxon>Eukaryota</taxon>
        <taxon>Sar</taxon>
        <taxon>Stramenopiles</taxon>
        <taxon>Oomycota</taxon>
        <taxon>Peronosporomycetes</taxon>
        <taxon>Peronosporales</taxon>
        <taxon>Peronosporaceae</taxon>
        <taxon>Phytophthora</taxon>
    </lineage>
</organism>
<feature type="compositionally biased region" description="Basic residues" evidence="1">
    <location>
        <begin position="334"/>
        <end position="350"/>
    </location>
</feature>
<keyword evidence="4" id="KW-1185">Reference proteome</keyword>
<feature type="compositionally biased region" description="Basic and acidic residues" evidence="1">
    <location>
        <begin position="570"/>
        <end position="628"/>
    </location>
</feature>
<dbReference type="RefSeq" id="XP_009514832.1">
    <property type="nucleotide sequence ID" value="XM_009516537.1"/>
</dbReference>
<evidence type="ECO:0000313" key="3">
    <source>
        <dbReference type="EMBL" id="EGZ27557.1"/>
    </source>
</evidence>
<feature type="region of interest" description="Disordered" evidence="1">
    <location>
        <begin position="1"/>
        <end position="153"/>
    </location>
</feature>
<feature type="domain" description="Retrotransposon gag" evidence="2">
    <location>
        <begin position="447"/>
        <end position="520"/>
    </location>
</feature>
<dbReference type="GeneID" id="20653867"/>
<name>G4YM27_PHYSP</name>
<evidence type="ECO:0000259" key="2">
    <source>
        <dbReference type="Pfam" id="PF03732"/>
    </source>
</evidence>
<gene>
    <name evidence="3" type="ORF">PHYSODRAFT_469811</name>
</gene>
<feature type="region of interest" description="Disordered" evidence="1">
    <location>
        <begin position="570"/>
        <end position="629"/>
    </location>
</feature>
<dbReference type="EMBL" id="JH159151">
    <property type="protein sequence ID" value="EGZ27557.1"/>
    <property type="molecule type" value="Genomic_DNA"/>
</dbReference>
<feature type="compositionally biased region" description="Low complexity" evidence="1">
    <location>
        <begin position="36"/>
        <end position="46"/>
    </location>
</feature>
<feature type="compositionally biased region" description="Acidic residues" evidence="1">
    <location>
        <begin position="47"/>
        <end position="67"/>
    </location>
</feature>
<sequence>MAKGSKSAVPATPVKSGRGSAEDSSTIASDLTSRLSTFSERSVSFEESVDEDSDAKDDMMMDYDDLEEKTPATTQEFGDEEDAMLSAGRSGGSRSLSRNLVAEFDEVAKPDHADDDFEDGTETSASRALVQVTKGPQESRGSRPAMNSSTPAANKVLGRMLEQMVESSEWIWQFNPEMTRQATWAELKEELQHPVESTSVTQVTEDTVSLLRAMGCEPRTRPSEVSIKSWTPGLAGKELHKWKRKLRLSFGESDLTLGRPPSARPAREQADPSKIPLPQTPKKSAERSNQSQATDGVFSAKTEGSPYFQDSHMVTPRSASRADRIARESEGSRRERRTQRSSTRRSNRRFTPRDDSSSDEDDNDNIDYEDGFDSPSDELARQVREVSEMERLSPTPRLEIATHRPLAQIKNFSGARNRSENSMQWLRAFVYKMKGTHTPPNEWCMAFELSLRDGALHWYRQLPKRTKRQWKRLSDAFIKYYCSQFSQSAKARYYSAKRESSEHLCDYLNRLNGYARNAGLQFESGGRDAKDHVQRFLETCGDRSLERRLCHVRVKDIHELEDMINDILKSEERGQSRETSSHHSRSRDQPRRRDDRRHEASCDSYRRGRDRGYERRREDSRRRDDSRHVPRISLAEASLSDLVAELQIRGTKGGRAERSSPRRTPYSDSESDASDYHYSESDPSDGGYSDVSSSGEEGAHVAAANERERRQAAEGTYARPDQRQRKGGEPSRGFDRSNRHSGRDNRDGRPRQYGPCAACGGAGHSAHYCYRRRRLCQQVHDIGKCEALQALTSFIKTKAEKKDLSPELQSLVFGGNLN</sequence>
<feature type="compositionally biased region" description="Low complexity" evidence="1">
    <location>
        <begin position="85"/>
        <end position="100"/>
    </location>
</feature>
<reference evidence="3 4" key="1">
    <citation type="journal article" date="2006" name="Science">
        <title>Phytophthora genome sequences uncover evolutionary origins and mechanisms of pathogenesis.</title>
        <authorList>
            <person name="Tyler B.M."/>
            <person name="Tripathy S."/>
            <person name="Zhang X."/>
            <person name="Dehal P."/>
            <person name="Jiang R.H."/>
            <person name="Aerts A."/>
            <person name="Arredondo F.D."/>
            <person name="Baxter L."/>
            <person name="Bensasson D."/>
            <person name="Beynon J.L."/>
            <person name="Chapman J."/>
            <person name="Damasceno C.M."/>
            <person name="Dorrance A.E."/>
            <person name="Dou D."/>
            <person name="Dickerman A.W."/>
            <person name="Dubchak I.L."/>
            <person name="Garbelotto M."/>
            <person name="Gijzen M."/>
            <person name="Gordon S.G."/>
            <person name="Govers F."/>
            <person name="Grunwald N.J."/>
            <person name="Huang W."/>
            <person name="Ivors K.L."/>
            <person name="Jones R.W."/>
            <person name="Kamoun S."/>
            <person name="Krampis K."/>
            <person name="Lamour K.H."/>
            <person name="Lee M.K."/>
            <person name="McDonald W.H."/>
            <person name="Medina M."/>
            <person name="Meijer H.J."/>
            <person name="Nordberg E.K."/>
            <person name="Maclean D.J."/>
            <person name="Ospina-Giraldo M.D."/>
            <person name="Morris P.F."/>
            <person name="Phuntumart V."/>
            <person name="Putnam N.H."/>
            <person name="Rash S."/>
            <person name="Rose J.K."/>
            <person name="Sakihama Y."/>
            <person name="Salamov A.A."/>
            <person name="Savidor A."/>
            <person name="Scheuring C.F."/>
            <person name="Smith B.M."/>
            <person name="Sobral B.W."/>
            <person name="Terry A."/>
            <person name="Torto-Alalibo T.A."/>
            <person name="Win J."/>
            <person name="Xu Z."/>
            <person name="Zhang H."/>
            <person name="Grigoriev I.V."/>
            <person name="Rokhsar D.S."/>
            <person name="Boore J.L."/>
        </authorList>
    </citation>
    <scope>NUCLEOTIDE SEQUENCE [LARGE SCALE GENOMIC DNA]</scope>
    <source>
        <strain evidence="3 4">P6497</strain>
    </source>
</reference>
<feature type="compositionally biased region" description="Basic and acidic residues" evidence="1">
    <location>
        <begin position="320"/>
        <end position="333"/>
    </location>
</feature>
<accession>G4YM27</accession>